<evidence type="ECO:0000256" key="2">
    <source>
        <dbReference type="ARBA" id="ARBA00022741"/>
    </source>
</evidence>
<dbReference type="RefSeq" id="WP_306974484.1">
    <property type="nucleotide sequence ID" value="NZ_JAUSTQ010000002.1"/>
</dbReference>
<keyword evidence="6" id="KW-1185">Reference proteome</keyword>
<protein>
    <recommendedName>
        <fullName evidence="4">5-formyltetrahydrofolate cyclo-ligase</fullName>
        <ecNumber evidence="4">6.3.3.2</ecNumber>
    </recommendedName>
</protein>
<proteinExistence type="inferred from homology"/>
<dbReference type="EMBL" id="JAUSTQ010000002">
    <property type="protein sequence ID" value="MDQ0158632.1"/>
    <property type="molecule type" value="Genomic_DNA"/>
</dbReference>
<keyword evidence="5" id="KW-0436">Ligase</keyword>
<comment type="caution">
    <text evidence="5">The sequence shown here is derived from an EMBL/GenBank/DDBJ whole genome shotgun (WGS) entry which is preliminary data.</text>
</comment>
<dbReference type="InterPro" id="IPR002698">
    <property type="entry name" value="FTHF_cligase"/>
</dbReference>
<dbReference type="EC" id="6.3.3.2" evidence="4"/>
<sequence length="192" mass="22767">MYKQTFRQLAKRLMAYIPSQDKQDARQIIEDILYTTDMWKQAETIAITIPREQELDTHPIINKAWKEGKKVAIPKCYPKQDHNMKFYEYTNRLELENVYLDLYEPKTDEVRYIAPSQIDLLFVPGLLFDQQGYRIGYGGGYYDRYLPNFHQTTISLAMEEQLVNSLPTDELDQPVDYIITNQKLLTPYKERP</sequence>
<dbReference type="GO" id="GO:0030272">
    <property type="term" value="F:5-formyltetrahydrofolate cyclo-ligase activity"/>
    <property type="evidence" value="ECO:0007669"/>
    <property type="project" value="UniProtKB-EC"/>
</dbReference>
<comment type="similarity">
    <text evidence="1 4">Belongs to the 5-formyltetrahydrofolate cyclo-ligase family.</text>
</comment>
<keyword evidence="3 4" id="KW-0067">ATP-binding</keyword>
<dbReference type="PANTHER" id="PTHR23407:SF1">
    <property type="entry name" value="5-FORMYLTETRAHYDROFOLATE CYCLO-LIGASE"/>
    <property type="match status" value="1"/>
</dbReference>
<dbReference type="PANTHER" id="PTHR23407">
    <property type="entry name" value="ATPASE INHIBITOR/5-FORMYLTETRAHYDROFOLATE CYCLO-LIGASE"/>
    <property type="match status" value="1"/>
</dbReference>
<evidence type="ECO:0000313" key="6">
    <source>
        <dbReference type="Proteomes" id="UP001224359"/>
    </source>
</evidence>
<keyword evidence="4" id="KW-0460">Magnesium</keyword>
<dbReference type="InterPro" id="IPR037171">
    <property type="entry name" value="NagB/RpiA_transferase-like"/>
</dbReference>
<keyword evidence="4" id="KW-0479">Metal-binding</keyword>
<organism evidence="5 6">
    <name type="scientific">Alkalibacillus salilacus</name>
    <dbReference type="NCBI Taxonomy" id="284582"/>
    <lineage>
        <taxon>Bacteria</taxon>
        <taxon>Bacillati</taxon>
        <taxon>Bacillota</taxon>
        <taxon>Bacilli</taxon>
        <taxon>Bacillales</taxon>
        <taxon>Bacillaceae</taxon>
        <taxon>Alkalibacillus</taxon>
    </lineage>
</organism>
<evidence type="ECO:0000256" key="3">
    <source>
        <dbReference type="ARBA" id="ARBA00022840"/>
    </source>
</evidence>
<dbReference type="Pfam" id="PF01812">
    <property type="entry name" value="5-FTHF_cyc-lig"/>
    <property type="match status" value="1"/>
</dbReference>
<gene>
    <name evidence="5" type="ORF">J2S77_000588</name>
</gene>
<name>A0ABT9VCC7_9BACI</name>
<keyword evidence="2 4" id="KW-0547">Nucleotide-binding</keyword>
<evidence type="ECO:0000313" key="5">
    <source>
        <dbReference type="EMBL" id="MDQ0158632.1"/>
    </source>
</evidence>
<accession>A0ABT9VCC7</accession>
<evidence type="ECO:0000256" key="1">
    <source>
        <dbReference type="ARBA" id="ARBA00010638"/>
    </source>
</evidence>
<dbReference type="InterPro" id="IPR024185">
    <property type="entry name" value="FTHF_cligase-like_sf"/>
</dbReference>
<dbReference type="SUPFAM" id="SSF100950">
    <property type="entry name" value="NagB/RpiA/CoA transferase-like"/>
    <property type="match status" value="1"/>
</dbReference>
<reference evidence="5 6" key="1">
    <citation type="submission" date="2023-07" db="EMBL/GenBank/DDBJ databases">
        <title>Genomic Encyclopedia of Type Strains, Phase IV (KMG-IV): sequencing the most valuable type-strain genomes for metagenomic binning, comparative biology and taxonomic classification.</title>
        <authorList>
            <person name="Goeker M."/>
        </authorList>
    </citation>
    <scope>NUCLEOTIDE SEQUENCE [LARGE SCALE GENOMIC DNA]</scope>
    <source>
        <strain evidence="5 6">DSM 16460</strain>
    </source>
</reference>
<comment type="catalytic activity">
    <reaction evidence="4">
        <text>(6S)-5-formyl-5,6,7,8-tetrahydrofolate + ATP = (6R)-5,10-methenyltetrahydrofolate + ADP + phosphate</text>
        <dbReference type="Rhea" id="RHEA:10488"/>
        <dbReference type="ChEBI" id="CHEBI:30616"/>
        <dbReference type="ChEBI" id="CHEBI:43474"/>
        <dbReference type="ChEBI" id="CHEBI:57455"/>
        <dbReference type="ChEBI" id="CHEBI:57457"/>
        <dbReference type="ChEBI" id="CHEBI:456216"/>
        <dbReference type="EC" id="6.3.3.2"/>
    </reaction>
</comment>
<comment type="cofactor">
    <cofactor evidence="4">
        <name>Mg(2+)</name>
        <dbReference type="ChEBI" id="CHEBI:18420"/>
    </cofactor>
</comment>
<dbReference type="PIRSF" id="PIRSF006806">
    <property type="entry name" value="FTHF_cligase"/>
    <property type="match status" value="1"/>
</dbReference>
<evidence type="ECO:0000256" key="4">
    <source>
        <dbReference type="RuleBase" id="RU361279"/>
    </source>
</evidence>
<dbReference type="Proteomes" id="UP001224359">
    <property type="component" value="Unassembled WGS sequence"/>
</dbReference>
<dbReference type="Gene3D" id="3.40.50.10420">
    <property type="entry name" value="NagB/RpiA/CoA transferase-like"/>
    <property type="match status" value="1"/>
</dbReference>
<dbReference type="NCBIfam" id="TIGR02727">
    <property type="entry name" value="MTHFS_bact"/>
    <property type="match status" value="1"/>
</dbReference>